<accession>A0A6M3XBY0</accession>
<dbReference type="AlphaFoldDB" id="A0A6M3XBY0"/>
<sequence length="281" mass="31342">MGMSGYTKLFSTIIHSTIWGAADHVRLVWITMLAMADRRGIVEASEPGLATASRVTLEECLDALTNLSSPDLYSRSKEQEGRRIQKVDGGWLLINYAKYRKLMSDADQREKARVRTEKWRAKCNGRDDSVTPGDAGNDPVTAGNACDDIAEAEAEAEAEAGGVPPKPPAPIKSRKKALRPMPTDWEPNATATARARTLRLDLPDEVDSFKLWTEAKGSMFASWDAAFLNHLKSQATRRDERGGQRSEADWKKTKAESTGRHYPLFRDIPEDQMTDDERYPS</sequence>
<feature type="region of interest" description="Disordered" evidence="1">
    <location>
        <begin position="153"/>
        <end position="187"/>
    </location>
</feature>
<feature type="region of interest" description="Disordered" evidence="1">
    <location>
        <begin position="234"/>
        <end position="281"/>
    </location>
</feature>
<evidence type="ECO:0000256" key="1">
    <source>
        <dbReference type="SAM" id="MobiDB-lite"/>
    </source>
</evidence>
<organism evidence="2">
    <name type="scientific">viral metagenome</name>
    <dbReference type="NCBI Taxonomy" id="1070528"/>
    <lineage>
        <taxon>unclassified sequences</taxon>
        <taxon>metagenomes</taxon>
        <taxon>organismal metagenomes</taxon>
    </lineage>
</organism>
<dbReference type="Gene3D" id="1.10.8.1180">
    <property type="match status" value="1"/>
</dbReference>
<evidence type="ECO:0000313" key="2">
    <source>
        <dbReference type="EMBL" id="QJH94897.1"/>
    </source>
</evidence>
<protein>
    <submittedName>
        <fullName evidence="2">Uncharacterized protein</fullName>
    </submittedName>
</protein>
<proteinExistence type="predicted"/>
<reference evidence="2" key="1">
    <citation type="submission" date="2020-03" db="EMBL/GenBank/DDBJ databases">
        <title>The deep terrestrial virosphere.</title>
        <authorList>
            <person name="Holmfeldt K."/>
            <person name="Nilsson E."/>
            <person name="Simone D."/>
            <person name="Lopez-Fernandez M."/>
            <person name="Wu X."/>
            <person name="de Brujin I."/>
            <person name="Lundin D."/>
            <person name="Andersson A."/>
            <person name="Bertilsson S."/>
            <person name="Dopson M."/>
        </authorList>
    </citation>
    <scope>NUCLEOTIDE SEQUENCE</scope>
    <source>
        <strain evidence="2">TM448B00305</strain>
    </source>
</reference>
<gene>
    <name evidence="2" type="ORF">TM448B00305_0018</name>
</gene>
<name>A0A6M3XBY0_9ZZZZ</name>
<dbReference type="EMBL" id="MT144608">
    <property type="protein sequence ID" value="QJH94897.1"/>
    <property type="molecule type" value="Genomic_DNA"/>
</dbReference>
<feature type="compositionally biased region" description="Basic and acidic residues" evidence="1">
    <location>
        <begin position="236"/>
        <end position="259"/>
    </location>
</feature>